<comment type="similarity">
    <text evidence="2">Belongs to the glycosyl hydrolase 5 (cellulase A) family.</text>
</comment>
<dbReference type="EMBL" id="DF836350">
    <property type="protein sequence ID" value="GAN04361.1"/>
    <property type="molecule type" value="Genomic_DNA"/>
</dbReference>
<keyword evidence="5" id="KW-0326">Glycosidase</keyword>
<dbReference type="STRING" id="91626.A0A0C9M4S9"/>
<name>A0A0C9M4S9_9FUNG</name>
<dbReference type="InterPro" id="IPR045053">
    <property type="entry name" value="MAN-like"/>
</dbReference>
<gene>
    <name evidence="8" type="ORF">MAM1_0061c03821</name>
</gene>
<evidence type="ECO:0000313" key="9">
    <source>
        <dbReference type="Proteomes" id="UP000053815"/>
    </source>
</evidence>
<dbReference type="SUPFAM" id="SSF51445">
    <property type="entry name" value="(Trans)glycosidases"/>
    <property type="match status" value="1"/>
</dbReference>
<feature type="domain" description="Glycoside hydrolase family 5" evidence="7">
    <location>
        <begin position="35"/>
        <end position="438"/>
    </location>
</feature>
<dbReference type="OrthoDB" id="406631at2759"/>
<organism evidence="8">
    <name type="scientific">Mucor ambiguus</name>
    <dbReference type="NCBI Taxonomy" id="91626"/>
    <lineage>
        <taxon>Eukaryota</taxon>
        <taxon>Fungi</taxon>
        <taxon>Fungi incertae sedis</taxon>
        <taxon>Mucoromycota</taxon>
        <taxon>Mucoromycotina</taxon>
        <taxon>Mucoromycetes</taxon>
        <taxon>Mucorales</taxon>
        <taxon>Mucorineae</taxon>
        <taxon>Mucoraceae</taxon>
        <taxon>Mucor</taxon>
    </lineage>
</organism>
<comment type="catalytic activity">
    <reaction evidence="1">
        <text>Random hydrolysis of (1-&gt;4)-beta-D-mannosidic linkages in mannans, galactomannans and glucomannans.</text>
        <dbReference type="EC" id="3.2.1.78"/>
    </reaction>
</comment>
<dbReference type="PANTHER" id="PTHR31451:SF40">
    <property type="entry name" value="GLYCOSIDE HYDROLASE FAMILY 5 DOMAIN-CONTAINING PROTEIN"/>
    <property type="match status" value="1"/>
</dbReference>
<keyword evidence="6" id="KW-0732">Signal</keyword>
<dbReference type="Pfam" id="PF26410">
    <property type="entry name" value="GH5_mannosidase"/>
    <property type="match status" value="1"/>
</dbReference>
<evidence type="ECO:0000256" key="2">
    <source>
        <dbReference type="ARBA" id="ARBA00005641"/>
    </source>
</evidence>
<dbReference type="Gene3D" id="3.20.20.80">
    <property type="entry name" value="Glycosidases"/>
    <property type="match status" value="1"/>
</dbReference>
<feature type="chain" id="PRO_5002199214" description="mannan endo-1,4-beta-mannosidase" evidence="6">
    <location>
        <begin position="22"/>
        <end position="440"/>
    </location>
</feature>
<dbReference type="InterPro" id="IPR001547">
    <property type="entry name" value="Glyco_hydro_5"/>
</dbReference>
<feature type="signal peptide" evidence="6">
    <location>
        <begin position="1"/>
        <end position="21"/>
    </location>
</feature>
<evidence type="ECO:0000256" key="1">
    <source>
        <dbReference type="ARBA" id="ARBA00001678"/>
    </source>
</evidence>
<evidence type="ECO:0000313" key="8">
    <source>
        <dbReference type="EMBL" id="GAN04361.1"/>
    </source>
</evidence>
<dbReference type="AlphaFoldDB" id="A0A0C9M4S9"/>
<dbReference type="PANTHER" id="PTHR31451">
    <property type="match status" value="1"/>
</dbReference>
<dbReference type="InterPro" id="IPR017853">
    <property type="entry name" value="GH"/>
</dbReference>
<evidence type="ECO:0000256" key="4">
    <source>
        <dbReference type="ARBA" id="ARBA00022801"/>
    </source>
</evidence>
<evidence type="ECO:0000256" key="6">
    <source>
        <dbReference type="SAM" id="SignalP"/>
    </source>
</evidence>
<protein>
    <recommendedName>
        <fullName evidence="3">mannan endo-1,4-beta-mannosidase</fullName>
        <ecNumber evidence="3">3.2.1.78</ecNumber>
    </recommendedName>
</protein>
<dbReference type="GO" id="GO:0016985">
    <property type="term" value="F:mannan endo-1,4-beta-mannosidase activity"/>
    <property type="evidence" value="ECO:0007669"/>
    <property type="project" value="UniProtKB-EC"/>
</dbReference>
<dbReference type="Proteomes" id="UP000053815">
    <property type="component" value="Unassembled WGS sequence"/>
</dbReference>
<dbReference type="EC" id="3.2.1.78" evidence="3"/>
<accession>A0A0C9M4S9</accession>
<evidence type="ECO:0000259" key="7">
    <source>
        <dbReference type="Pfam" id="PF26410"/>
    </source>
</evidence>
<keyword evidence="9" id="KW-1185">Reference proteome</keyword>
<reference evidence="8" key="1">
    <citation type="submission" date="2014-09" db="EMBL/GenBank/DDBJ databases">
        <title>Draft genome sequence of an oleaginous Mucoromycotina fungus Mucor ambiguus NBRC6742.</title>
        <authorList>
            <person name="Takeda I."/>
            <person name="Yamane N."/>
            <person name="Morita T."/>
            <person name="Tamano K."/>
            <person name="Machida M."/>
            <person name="Baker S."/>
            <person name="Koike H."/>
        </authorList>
    </citation>
    <scope>NUCLEOTIDE SEQUENCE</scope>
    <source>
        <strain evidence="8">NBRC 6742</strain>
    </source>
</reference>
<sequence>MLIKSSISVAIFGLLAQATYAKAIDKHHPHGNDGFVKTTETGFTLNGNPYFIRGVNYWHGINMGSLDGGNRTRLDVELDQLAAMGVNNVRIVTGTEGPDGEPFRMRPALMDSPGKYNEKIYEGLDYFIDALGKRNMTAVATLGNFWHWSGGFSQYINWITGEAPPYPTNNPYTYDEFTKWTRRFYTDPKIAKKADKLFKDNIKKIQNRKNTFNGKAYKDDTTIMAWEIANEPQSAPAHWFDDVAKFIKQNAPKQLVTGGIESKLDEQDFMNAHASKHIDYCTSHLWVENWGIYDPFKEDGLQPALDYAKEYISTRAEWAKKVKKPIVMEEFGMARDAWKQPNSQWAKWDPETSTEHKDKYYDYMLSEIYKQVETGGPYAGSNFWAYGGVGRPYEDPNQYGQYWLGDPPHEPRGWYSVYDDDTTVSVIKNQYKKLADLEKK</sequence>
<keyword evidence="4 8" id="KW-0378">Hydrolase</keyword>
<proteinExistence type="inferred from homology"/>
<evidence type="ECO:0000256" key="3">
    <source>
        <dbReference type="ARBA" id="ARBA00012706"/>
    </source>
</evidence>
<evidence type="ECO:0000256" key="5">
    <source>
        <dbReference type="ARBA" id="ARBA00023295"/>
    </source>
</evidence>